<dbReference type="Proteomes" id="UP000555411">
    <property type="component" value="Unassembled WGS sequence"/>
</dbReference>
<feature type="domain" description="AMP-binding enzyme C-terminal" evidence="3">
    <location>
        <begin position="411"/>
        <end position="486"/>
    </location>
</feature>
<dbReference type="AlphaFoldDB" id="A0A842I3D5"/>
<dbReference type="GO" id="GO:0006631">
    <property type="term" value="P:fatty acid metabolic process"/>
    <property type="evidence" value="ECO:0007669"/>
    <property type="project" value="TreeGrafter"/>
</dbReference>
<dbReference type="Gene3D" id="3.30.300.30">
    <property type="match status" value="1"/>
</dbReference>
<evidence type="ECO:0000313" key="4">
    <source>
        <dbReference type="EMBL" id="MBC2834199.1"/>
    </source>
</evidence>
<evidence type="ECO:0000313" key="5">
    <source>
        <dbReference type="Proteomes" id="UP000555411"/>
    </source>
</evidence>
<dbReference type="Pfam" id="PF00501">
    <property type="entry name" value="AMP-binding"/>
    <property type="match status" value="1"/>
</dbReference>
<dbReference type="Pfam" id="PF13193">
    <property type="entry name" value="AMP-binding_C"/>
    <property type="match status" value="1"/>
</dbReference>
<dbReference type="Gene3D" id="3.40.50.12780">
    <property type="entry name" value="N-terminal domain of ligase-like"/>
    <property type="match status" value="1"/>
</dbReference>
<comment type="similarity">
    <text evidence="1">Belongs to the ATP-dependent AMP-binding enzyme family.</text>
</comment>
<dbReference type="NCBIfam" id="NF005702">
    <property type="entry name" value="PRK07514.1"/>
    <property type="match status" value="1"/>
</dbReference>
<dbReference type="GO" id="GO:0031956">
    <property type="term" value="F:medium-chain fatty acid-CoA ligase activity"/>
    <property type="evidence" value="ECO:0007669"/>
    <property type="project" value="TreeGrafter"/>
</dbReference>
<proteinExistence type="inferred from homology"/>
<evidence type="ECO:0000259" key="3">
    <source>
        <dbReference type="Pfam" id="PF13193"/>
    </source>
</evidence>
<comment type="caution">
    <text evidence="4">The sequence shown here is derived from an EMBL/GenBank/DDBJ whole genome shotgun (WGS) entry which is preliminary data.</text>
</comment>
<dbReference type="CDD" id="cd05941">
    <property type="entry name" value="MCS"/>
    <property type="match status" value="1"/>
</dbReference>
<dbReference type="PANTHER" id="PTHR43201">
    <property type="entry name" value="ACYL-COA SYNTHETASE"/>
    <property type="match status" value="1"/>
</dbReference>
<dbReference type="InterPro" id="IPR045851">
    <property type="entry name" value="AMP-bd_C_sf"/>
</dbReference>
<gene>
    <name evidence="4" type="ORF">H7F16_01685</name>
</gene>
<dbReference type="InterPro" id="IPR025110">
    <property type="entry name" value="AMP-bd_C"/>
</dbReference>
<feature type="domain" description="AMP-dependent synthetase/ligase" evidence="2">
    <location>
        <begin position="19"/>
        <end position="360"/>
    </location>
</feature>
<dbReference type="PANTHER" id="PTHR43201:SF8">
    <property type="entry name" value="ACYL-COA SYNTHETASE FAMILY MEMBER 3"/>
    <property type="match status" value="1"/>
</dbReference>
<organism evidence="4 5">
    <name type="scientific">Paragemmobacter straminiformis</name>
    <dbReference type="NCBI Taxonomy" id="2045119"/>
    <lineage>
        <taxon>Bacteria</taxon>
        <taxon>Pseudomonadati</taxon>
        <taxon>Pseudomonadota</taxon>
        <taxon>Alphaproteobacteria</taxon>
        <taxon>Rhodobacterales</taxon>
        <taxon>Paracoccaceae</taxon>
        <taxon>Paragemmobacter</taxon>
    </lineage>
</organism>
<evidence type="ECO:0000256" key="1">
    <source>
        <dbReference type="ARBA" id="ARBA00006432"/>
    </source>
</evidence>
<name>A0A842I3D5_9RHOB</name>
<sequence>MANPLFDALFAPLAGDAKPLLIRADGSTLSRDGFFRLMARQANALSGMGVQKGDRIAAQVPKTPEALALYAAAVALGAVFLPLNTAYTAAEVDYFLGDARPRVFVCDAARALELAATAARHGADLLTMEATGAGSLRDLAEGAAETLRPAGCAPDDLAALLYTSGTTGRSKGAMLSHANLLSNAEVLVGEWRFTPRDVLLHALPIFHTHGLFVASNVALLSGASMIWLAGFDASQVIGMLPRATVLMGVPTFYTRLLDAPALDAALVAHMRLFVSGSAPLLSETHDAWQARTGHRILERYGMTETNMNTSNPYDGERRAGTVGLPLPGVELRIMADGAGVATGETGMIEVRGPNVFRGYWQMPEKTAEELRPDGWFITGDIGTRDADGYVTIVGRAKDLIITGGYNVYPKEVELLLDAATGVLESAVIGLPHRDFGEAVFAVLVAQKGVALDAAGVLAEIAPALARFKQPKAAVVVEALPRNTMGKVQKNLLRETYKGWFG</sequence>
<protein>
    <submittedName>
        <fullName evidence="4">Malonyl-CoA synthase</fullName>
    </submittedName>
</protein>
<dbReference type="PROSITE" id="PS00455">
    <property type="entry name" value="AMP_BINDING"/>
    <property type="match status" value="1"/>
</dbReference>
<dbReference type="EMBL" id="JACLQD010000001">
    <property type="protein sequence ID" value="MBC2834199.1"/>
    <property type="molecule type" value="Genomic_DNA"/>
</dbReference>
<accession>A0A842I3D5</accession>
<reference evidence="4 5" key="1">
    <citation type="journal article" date="2017" name="Int. J. Syst. Evol. Microbiol.">
        <title>Gemmobacter straminiformis sp. nov., isolated from an artificial fountain.</title>
        <authorList>
            <person name="Kang J.Y."/>
            <person name="Kim M.J."/>
            <person name="Chun J."/>
            <person name="Son K.P."/>
            <person name="Jahng K.Y."/>
        </authorList>
    </citation>
    <scope>NUCLEOTIDE SEQUENCE [LARGE SCALE GENOMIC DNA]</scope>
    <source>
        <strain evidence="4 5">CAM-8</strain>
    </source>
</reference>
<dbReference type="InterPro" id="IPR000873">
    <property type="entry name" value="AMP-dep_synth/lig_dom"/>
</dbReference>
<evidence type="ECO:0000259" key="2">
    <source>
        <dbReference type="Pfam" id="PF00501"/>
    </source>
</evidence>
<dbReference type="InterPro" id="IPR042099">
    <property type="entry name" value="ANL_N_sf"/>
</dbReference>
<dbReference type="RefSeq" id="WP_185795820.1">
    <property type="nucleotide sequence ID" value="NZ_JACLQD010000001.1"/>
</dbReference>
<dbReference type="SUPFAM" id="SSF56801">
    <property type="entry name" value="Acetyl-CoA synthetase-like"/>
    <property type="match status" value="1"/>
</dbReference>
<keyword evidence="5" id="KW-1185">Reference proteome</keyword>
<dbReference type="InterPro" id="IPR020845">
    <property type="entry name" value="AMP-binding_CS"/>
</dbReference>